<comment type="caution">
    <text evidence="1">The sequence shown here is derived from an EMBL/GenBank/DDBJ whole genome shotgun (WGS) entry which is preliminary data.</text>
</comment>
<proteinExistence type="predicted"/>
<dbReference type="AlphaFoldDB" id="A0A7Y9JS17"/>
<evidence type="ECO:0000313" key="2">
    <source>
        <dbReference type="Proteomes" id="UP000516957"/>
    </source>
</evidence>
<dbReference type="RefSeq" id="WP_179615082.1">
    <property type="nucleotide sequence ID" value="NZ_JACCBE010000001.1"/>
</dbReference>
<evidence type="ECO:0000313" key="1">
    <source>
        <dbReference type="EMBL" id="NYD57294.1"/>
    </source>
</evidence>
<reference evidence="1 2" key="1">
    <citation type="submission" date="2020-07" db="EMBL/GenBank/DDBJ databases">
        <title>Sequencing the genomes of 1000 actinobacteria strains.</title>
        <authorList>
            <person name="Klenk H.-P."/>
        </authorList>
    </citation>
    <scope>NUCLEOTIDE SEQUENCE [LARGE SCALE GENOMIC DNA]</scope>
    <source>
        <strain evidence="1 2">DSM 18965</strain>
    </source>
</reference>
<gene>
    <name evidence="1" type="ORF">BKA08_001532</name>
</gene>
<accession>A0A7Y9JS17</accession>
<organism evidence="1 2">
    <name type="scientific">Nocardioides marinisabuli</name>
    <dbReference type="NCBI Taxonomy" id="419476"/>
    <lineage>
        <taxon>Bacteria</taxon>
        <taxon>Bacillati</taxon>
        <taxon>Actinomycetota</taxon>
        <taxon>Actinomycetes</taxon>
        <taxon>Propionibacteriales</taxon>
        <taxon>Nocardioidaceae</taxon>
        <taxon>Nocardioides</taxon>
    </lineage>
</organism>
<dbReference type="EMBL" id="JACCBE010000001">
    <property type="protein sequence ID" value="NYD57294.1"/>
    <property type="molecule type" value="Genomic_DNA"/>
</dbReference>
<protein>
    <submittedName>
        <fullName evidence="1">Uncharacterized protein</fullName>
    </submittedName>
</protein>
<keyword evidence="2" id="KW-1185">Reference proteome</keyword>
<dbReference type="Proteomes" id="UP000516957">
    <property type="component" value="Unassembled WGS sequence"/>
</dbReference>
<name>A0A7Y9JS17_9ACTN</name>
<sequence>MPVPDRLVAPAPSRAVLRGLRLFRWGALATVVSVALGVHGQAEPASPAGPDPVAQVADLMADHRCSTTGFLDGSLPSAALLRTPRGQLRVVGFARGWAAHEGVRPGTLVAVCLGTRAAEDA</sequence>